<reference evidence="9 10" key="1">
    <citation type="journal article" date="2021" name="ACS Chem. Biol.">
        <title>Genomic-Led Discovery of a Novel Glycopeptide Antibiotic by Nonomuraea coxensis DSM 45129.</title>
        <authorList>
            <person name="Yushchuk O."/>
            <person name="Vior N.M."/>
            <person name="Andreo-Vidal A."/>
            <person name="Berini F."/>
            <person name="Ruckert C."/>
            <person name="Busche T."/>
            <person name="Binda E."/>
            <person name="Kalinowski J."/>
            <person name="Truman A.W."/>
            <person name="Marinelli F."/>
        </authorList>
    </citation>
    <scope>NUCLEOTIDE SEQUENCE [LARGE SCALE GENOMIC DNA]</scope>
    <source>
        <strain evidence="9 10">DSM 45129</strain>
    </source>
</reference>
<dbReference type="PRINTS" id="PR00723">
    <property type="entry name" value="SUBTILISIN"/>
</dbReference>
<dbReference type="CDD" id="cd07487">
    <property type="entry name" value="Peptidases_S8_1"/>
    <property type="match status" value="1"/>
</dbReference>
<dbReference type="RefSeq" id="WP_246649778.1">
    <property type="nucleotide sequence ID" value="NZ_CP068985.1"/>
</dbReference>
<sequence length="1305" mass="135581">MTMFSGVRRRWPAAVVAVLAMTATALPPSPAAADDETARQPPAPITLDGVRPGTHEITLITGDKVTLTDMGGGHYGFRVRAAAGPGRPEPVFHGRSGPDGFYVFPADVLPAIEAGLVDRELFDVKYLAEHGYADDRSTGTPVIVQYGKSAKGLRSAAEALPASTPTATLDSIGGVALAVPHDSAATFWSAVRGRTADRNAAGRAAGALGAGLAKVWLDRKVAAGLDRSVPLIGAPQAWAAGLDGTGVKVAVLDSGIDDTHPDLAGRIADSRSFVDGAETAKDGHGHGTHVASIITGSGAASGGTYKGVAPGVRLVVGKVLDDAGNGSWSDVIEGMQWAAGSGARIVSMSLGGEATDGTDPVSQALDSLTAETGALFVVAAGNAGAAESVGTPGAALSALTVAATDLDDKLAPFSSRGPRLDGALKPDIAAPGVNIVAARAAGTSMGDPAGDSYTAASGTSMATPHVSGAAAILAQRHPGWRAAELKAALMSTVKEIGGTVHERGAGRLDLANAITQRVYATTANLDYGAVAEGSAPVGKQVVYANTSDRPVTLTLTPKLATAAGAAVPEGVLTVDGTLTVPAGGTATATVTLTPAALGLGTYTGAVTATDGEGTRLTVPVGLTREPPKATLTVRVLDREGTAVNPNLLSVLDVTGGRGDLSRRARWESPGVFTVQVPRGSYSVSGYVPWIDPVTYLANSGWLLEPQVEVTGDTEVTLDGRELKEIGFDTPRPAVASPGSEAYTSFQRTDADGNPWTSYTASAPYVRHWITPTRKVTKGALLFSTYWGLAAPEVTMEVRGRDPLKLHPEVFPHDGGTLRNIPLDYVPFTGDLTANLVDAGVGRKEDLAGLDLRGKLALLDDDGNCAAGFDRVRNLREAGAAGFLMWPSAPLYACGFGPHIPQMVAPESWDTRASIGIPYVTVSPAEARELKRRLAEGPVSIAVHGTPRSSYGYLLYPAEKDRVPATLPFRITERKLATIDTRYHAAAPTDFFATVAIARKGQATSFHTRLPVIEGPGTRTEYAGPVDPEAIVYRQVEGARSPLSSSHVFDRAGRHTQHWNAGPLTPGSATVSDAVRRLLDQRFTPLYAPCSICRQGDVLWTNHTEIGAQGQSGDTLIGGTRLYRNGTEIPAVLMGGLPAYPMPKEAGDYRLTFDNPGSGTSAEWTFRSATVTTDATPPTHVCVGFLAGVTGPCRPEQVVFVAYDLTGGLGLDNSVPAGRRHTFGVRVYHSPATGGTPAVAGLKMWVSTDGGERWTAADVRRGRDGTYTASVSYPRHAKGAVGLRAEAWDAAGNRVTQTTLGAFTLR</sequence>
<dbReference type="PROSITE" id="PS51892">
    <property type="entry name" value="SUBTILASE"/>
    <property type="match status" value="1"/>
</dbReference>
<dbReference type="GO" id="GO:0006508">
    <property type="term" value="P:proteolysis"/>
    <property type="evidence" value="ECO:0007669"/>
    <property type="project" value="UniProtKB-KW"/>
</dbReference>
<accession>A0ABX8TXA9</accession>
<dbReference type="InterPro" id="IPR022398">
    <property type="entry name" value="Peptidase_S8_His-AS"/>
</dbReference>
<dbReference type="EC" id="3.4.21.-" evidence="9"/>
<dbReference type="InterPro" id="IPR000209">
    <property type="entry name" value="Peptidase_S8/S53_dom"/>
</dbReference>
<feature type="signal peptide" evidence="7">
    <location>
        <begin position="1"/>
        <end position="33"/>
    </location>
</feature>
<evidence type="ECO:0000256" key="6">
    <source>
        <dbReference type="RuleBase" id="RU003355"/>
    </source>
</evidence>
<evidence type="ECO:0000256" key="1">
    <source>
        <dbReference type="ARBA" id="ARBA00011073"/>
    </source>
</evidence>
<evidence type="ECO:0000256" key="3">
    <source>
        <dbReference type="ARBA" id="ARBA00022801"/>
    </source>
</evidence>
<feature type="active site" description="Charge relay system" evidence="5">
    <location>
        <position position="286"/>
    </location>
</feature>
<dbReference type="InterPro" id="IPR023828">
    <property type="entry name" value="Peptidase_S8_Ser-AS"/>
</dbReference>
<dbReference type="InterPro" id="IPR015500">
    <property type="entry name" value="Peptidase_S8_subtilisin-rel"/>
</dbReference>
<gene>
    <name evidence="9" type="primary">aprX2</name>
    <name evidence="9" type="ORF">Nocox_12610</name>
</gene>
<keyword evidence="7" id="KW-0732">Signal</keyword>
<name>A0ABX8TXA9_9ACTN</name>
<dbReference type="EMBL" id="CP068985">
    <property type="protein sequence ID" value="QYC40140.1"/>
    <property type="molecule type" value="Genomic_DNA"/>
</dbReference>
<evidence type="ECO:0000256" key="2">
    <source>
        <dbReference type="ARBA" id="ARBA00022670"/>
    </source>
</evidence>
<feature type="active site" description="Charge relay system" evidence="5">
    <location>
        <position position="460"/>
    </location>
</feature>
<dbReference type="PROSITE" id="PS00136">
    <property type="entry name" value="SUBTILASE_ASP"/>
    <property type="match status" value="1"/>
</dbReference>
<evidence type="ECO:0000313" key="9">
    <source>
        <dbReference type="EMBL" id="QYC40140.1"/>
    </source>
</evidence>
<dbReference type="InterPro" id="IPR036852">
    <property type="entry name" value="Peptidase_S8/S53_dom_sf"/>
</dbReference>
<dbReference type="InterPro" id="IPR050131">
    <property type="entry name" value="Peptidase_S8_subtilisin-like"/>
</dbReference>
<keyword evidence="10" id="KW-1185">Reference proteome</keyword>
<keyword evidence="2 5" id="KW-0645">Protease</keyword>
<dbReference type="GO" id="GO:0008233">
    <property type="term" value="F:peptidase activity"/>
    <property type="evidence" value="ECO:0007669"/>
    <property type="project" value="UniProtKB-KW"/>
</dbReference>
<keyword evidence="3 5" id="KW-0378">Hydrolase</keyword>
<dbReference type="Pfam" id="PF00082">
    <property type="entry name" value="Peptidase_S8"/>
    <property type="match status" value="1"/>
</dbReference>
<dbReference type="PROSITE" id="PS00137">
    <property type="entry name" value="SUBTILASE_HIS"/>
    <property type="match status" value="1"/>
</dbReference>
<dbReference type="Gene3D" id="3.40.50.200">
    <property type="entry name" value="Peptidase S8/S53 domain"/>
    <property type="match status" value="1"/>
</dbReference>
<proteinExistence type="inferred from homology"/>
<keyword evidence="4 5" id="KW-0720">Serine protease</keyword>
<dbReference type="PANTHER" id="PTHR43806:SF65">
    <property type="entry name" value="SERINE PROTEASE APRX"/>
    <property type="match status" value="1"/>
</dbReference>
<dbReference type="Proteomes" id="UP000824681">
    <property type="component" value="Chromosome"/>
</dbReference>
<dbReference type="SUPFAM" id="SSF52025">
    <property type="entry name" value="PA domain"/>
    <property type="match status" value="1"/>
</dbReference>
<comment type="similarity">
    <text evidence="1 5 6">Belongs to the peptidase S8 family.</text>
</comment>
<dbReference type="PROSITE" id="PS00138">
    <property type="entry name" value="SUBTILASE_SER"/>
    <property type="match status" value="1"/>
</dbReference>
<dbReference type="SUPFAM" id="SSF52743">
    <property type="entry name" value="Subtilisin-like"/>
    <property type="match status" value="1"/>
</dbReference>
<protein>
    <submittedName>
        <fullName evidence="9">Serine protease AprX</fullName>
        <ecNumber evidence="9">3.4.21.-</ecNumber>
    </submittedName>
</protein>
<evidence type="ECO:0000313" key="10">
    <source>
        <dbReference type="Proteomes" id="UP000824681"/>
    </source>
</evidence>
<evidence type="ECO:0000256" key="4">
    <source>
        <dbReference type="ARBA" id="ARBA00022825"/>
    </source>
</evidence>
<feature type="domain" description="Peptidase S8/S53" evidence="8">
    <location>
        <begin position="244"/>
        <end position="506"/>
    </location>
</feature>
<evidence type="ECO:0000256" key="5">
    <source>
        <dbReference type="PROSITE-ProRule" id="PRU01240"/>
    </source>
</evidence>
<evidence type="ECO:0000259" key="8">
    <source>
        <dbReference type="Pfam" id="PF00082"/>
    </source>
</evidence>
<feature type="chain" id="PRO_5047231749" evidence="7">
    <location>
        <begin position="34"/>
        <end position="1305"/>
    </location>
</feature>
<feature type="active site" description="Charge relay system" evidence="5">
    <location>
        <position position="253"/>
    </location>
</feature>
<evidence type="ECO:0000256" key="7">
    <source>
        <dbReference type="SAM" id="SignalP"/>
    </source>
</evidence>
<dbReference type="InterPro" id="IPR046450">
    <property type="entry name" value="PA_dom_sf"/>
</dbReference>
<dbReference type="PANTHER" id="PTHR43806">
    <property type="entry name" value="PEPTIDASE S8"/>
    <property type="match status" value="1"/>
</dbReference>
<dbReference type="Gene3D" id="3.50.30.30">
    <property type="match status" value="1"/>
</dbReference>
<organism evidence="9 10">
    <name type="scientific">Nonomuraea coxensis DSM 45129</name>
    <dbReference type="NCBI Taxonomy" id="1122611"/>
    <lineage>
        <taxon>Bacteria</taxon>
        <taxon>Bacillati</taxon>
        <taxon>Actinomycetota</taxon>
        <taxon>Actinomycetes</taxon>
        <taxon>Streptosporangiales</taxon>
        <taxon>Streptosporangiaceae</taxon>
        <taxon>Nonomuraea</taxon>
    </lineage>
</organism>
<dbReference type="InterPro" id="IPR023827">
    <property type="entry name" value="Peptidase_S8_Asp-AS"/>
</dbReference>